<dbReference type="SUPFAM" id="SSF51905">
    <property type="entry name" value="FAD/NAD(P)-binding domain"/>
    <property type="match status" value="1"/>
</dbReference>
<dbReference type="AlphaFoldDB" id="A0A6P2D4M9"/>
<sequence>MLKTQPLRIAVIGAGPIGIEAALYAKACGFTVTVFDRGPIGEHVRRWGHARMFTPFGTNATTLGLTEVRREKGSRSIPAEADILTGREFIEAYLRPLAESEALLESLNLEAAVLQVGRAASVKKSEVADRLPFRLLVRDSAGTERIETADVVLDCTGTYITPYRLGDGNIPAVGELAARQHIAWGLEDILGEKRSHYANKSIILVGDGYSAASAICSLATLAEEANDTWVFWLTRGPRGQPLPRMPNDPLKERDRLATKANSLATRCDGHLEFHPQTVLDEVVCHGPDQGFRVAGRSNGKPVSWEVERVIANVGYRADLRISDGLRVNDPIGLPETGEPNYFILGAKSYGRNSGFLLRDGFDQIRRVFAALTGNARLDHYAKKAA</sequence>
<dbReference type="Proteomes" id="UP000464178">
    <property type="component" value="Chromosome"/>
</dbReference>
<name>A0A6P2D4M9_9BACT</name>
<keyword evidence="2" id="KW-1185">Reference proteome</keyword>
<dbReference type="Gene3D" id="3.50.50.60">
    <property type="entry name" value="FAD/NAD(P)-binding domain"/>
    <property type="match status" value="1"/>
</dbReference>
<proteinExistence type="predicted"/>
<dbReference type="RefSeq" id="WP_162669814.1">
    <property type="nucleotide sequence ID" value="NZ_LR593886.1"/>
</dbReference>
<evidence type="ECO:0008006" key="3">
    <source>
        <dbReference type="Google" id="ProtNLM"/>
    </source>
</evidence>
<evidence type="ECO:0000313" key="1">
    <source>
        <dbReference type="EMBL" id="VTR95395.1"/>
    </source>
</evidence>
<dbReference type="KEGG" id="gms:SOIL9_23190"/>
<reference evidence="1 2" key="1">
    <citation type="submission" date="2019-05" db="EMBL/GenBank/DDBJ databases">
        <authorList>
            <consortium name="Science for Life Laboratories"/>
        </authorList>
    </citation>
    <scope>NUCLEOTIDE SEQUENCE [LARGE SCALE GENOMIC DNA]</scope>
    <source>
        <strain evidence="1">Soil9</strain>
    </source>
</reference>
<dbReference type="Pfam" id="PF13738">
    <property type="entry name" value="Pyr_redox_3"/>
    <property type="match status" value="1"/>
</dbReference>
<dbReference type="InterPro" id="IPR036188">
    <property type="entry name" value="FAD/NAD-bd_sf"/>
</dbReference>
<evidence type="ECO:0000313" key="2">
    <source>
        <dbReference type="Proteomes" id="UP000464178"/>
    </source>
</evidence>
<gene>
    <name evidence="1" type="ORF">SOIL9_23190</name>
</gene>
<accession>A0A6P2D4M9</accession>
<dbReference type="EMBL" id="LR593886">
    <property type="protein sequence ID" value="VTR95395.1"/>
    <property type="molecule type" value="Genomic_DNA"/>
</dbReference>
<dbReference type="PRINTS" id="PR00411">
    <property type="entry name" value="PNDRDTASEI"/>
</dbReference>
<dbReference type="PRINTS" id="PR00368">
    <property type="entry name" value="FADPNR"/>
</dbReference>
<organism evidence="1 2">
    <name type="scientific">Gemmata massiliana</name>
    <dbReference type="NCBI Taxonomy" id="1210884"/>
    <lineage>
        <taxon>Bacteria</taxon>
        <taxon>Pseudomonadati</taxon>
        <taxon>Planctomycetota</taxon>
        <taxon>Planctomycetia</taxon>
        <taxon>Gemmatales</taxon>
        <taxon>Gemmataceae</taxon>
        <taxon>Gemmata</taxon>
    </lineage>
</organism>
<protein>
    <recommendedName>
        <fullName evidence="3">FAD/NAD(P)-binding domain-containing protein</fullName>
    </recommendedName>
</protein>